<dbReference type="InterPro" id="IPR018719">
    <property type="entry name" value="DUF2243_membrane"/>
</dbReference>
<keyword evidence="2" id="KW-0472">Membrane</keyword>
<dbReference type="AlphaFoldDB" id="A0A6N0JN69"/>
<reference evidence="3 4" key="1">
    <citation type="submission" date="2020-05" db="EMBL/GenBank/DDBJ databases">
        <title>FDA dAtabase for Regulatory Grade micrObial Sequences (FDA-ARGOS): Supporting development and validation of Infectious Disease Dx tests.</title>
        <authorList>
            <person name="Sproer C."/>
            <person name="Gronow S."/>
            <person name="Severitt S."/>
            <person name="Schroder I."/>
            <person name="Tallon L."/>
            <person name="Sadzewicz L."/>
            <person name="Zhao X."/>
            <person name="Vavikolanu K."/>
            <person name="Mehta A."/>
            <person name="Aluvathingal J."/>
            <person name="Nadendla S."/>
            <person name="Myers T."/>
            <person name="Yan Y."/>
            <person name="Sichtig H."/>
        </authorList>
    </citation>
    <scope>NUCLEOTIDE SEQUENCE [LARGE SCALE GENOMIC DNA]</scope>
    <source>
        <strain evidence="3 4">FDAARGOS_787</strain>
    </source>
</reference>
<keyword evidence="2" id="KW-1133">Transmembrane helix</keyword>
<feature type="transmembrane region" description="Helical" evidence="2">
    <location>
        <begin position="179"/>
        <end position="198"/>
    </location>
</feature>
<evidence type="ECO:0000313" key="3">
    <source>
        <dbReference type="EMBL" id="QKQ48126.1"/>
    </source>
</evidence>
<name>A0A6N0JN69_ACHDE</name>
<dbReference type="Proteomes" id="UP000509782">
    <property type="component" value="Chromosome"/>
</dbReference>
<accession>A0A6N0JN69</accession>
<feature type="transmembrane region" description="Helical" evidence="2">
    <location>
        <begin position="146"/>
        <end position="167"/>
    </location>
</feature>
<sequence>MNPLRYNDPGPHPPPDAAKAVPRTPDHRIRRAGLLLGFAMGGFFDGILLHQILQWHHLLSAIQTGILGDLRFQVAVDGLFHALMYVLAAAGLWTLYRARSLAPAPSLRALWPAFWMGFGSWHIVDALFSHWITGIHRIRMDSDMPLFWDVAWLVVFGLVPLFLGWRGRYADGRPPERRHVSVVLLVAALGSAAAANLFPLRADRDTTVVAMMPNEPAAGLLQALDGTDARIIWMDRAGGVWVIQDLSLRDSLALYRAGALYVSGTSAPAGCAAWLTSPERTATPSAATRPDSSRAAPI</sequence>
<dbReference type="Pfam" id="PF10002">
    <property type="entry name" value="DUF2243"/>
    <property type="match status" value="1"/>
</dbReference>
<gene>
    <name evidence="3" type="ORF">FOC81_16070</name>
</gene>
<feature type="region of interest" description="Disordered" evidence="1">
    <location>
        <begin position="1"/>
        <end position="23"/>
    </location>
</feature>
<keyword evidence="2" id="KW-0812">Transmembrane</keyword>
<evidence type="ECO:0000256" key="1">
    <source>
        <dbReference type="SAM" id="MobiDB-lite"/>
    </source>
</evidence>
<feature type="transmembrane region" description="Helical" evidence="2">
    <location>
        <begin position="113"/>
        <end position="134"/>
    </location>
</feature>
<organism evidence="3 4">
    <name type="scientific">Achromobacter denitrificans</name>
    <name type="common">Alcaligenes denitrificans</name>
    <dbReference type="NCBI Taxonomy" id="32002"/>
    <lineage>
        <taxon>Bacteria</taxon>
        <taxon>Pseudomonadati</taxon>
        <taxon>Pseudomonadota</taxon>
        <taxon>Betaproteobacteria</taxon>
        <taxon>Burkholderiales</taxon>
        <taxon>Alcaligenaceae</taxon>
        <taxon>Achromobacter</taxon>
    </lineage>
</organism>
<evidence type="ECO:0000256" key="2">
    <source>
        <dbReference type="SAM" id="Phobius"/>
    </source>
</evidence>
<dbReference type="EMBL" id="CP054569">
    <property type="protein sequence ID" value="QKQ48126.1"/>
    <property type="molecule type" value="Genomic_DNA"/>
</dbReference>
<proteinExistence type="predicted"/>
<protein>
    <submittedName>
        <fullName evidence="3">DUF2243 domain-containing protein</fullName>
    </submittedName>
</protein>
<feature type="transmembrane region" description="Helical" evidence="2">
    <location>
        <begin position="74"/>
        <end position="93"/>
    </location>
</feature>
<feature type="transmembrane region" description="Helical" evidence="2">
    <location>
        <begin position="32"/>
        <end position="53"/>
    </location>
</feature>
<dbReference type="RefSeq" id="WP_174716573.1">
    <property type="nucleotide sequence ID" value="NZ_CP054569.1"/>
</dbReference>
<evidence type="ECO:0000313" key="4">
    <source>
        <dbReference type="Proteomes" id="UP000509782"/>
    </source>
</evidence>